<evidence type="ECO:0000313" key="1">
    <source>
        <dbReference type="EMBL" id="KAH0895981.1"/>
    </source>
</evidence>
<proteinExistence type="predicted"/>
<protein>
    <submittedName>
        <fullName evidence="1">Uncharacterized protein</fullName>
    </submittedName>
</protein>
<dbReference type="EMBL" id="JAGKQM010000012">
    <property type="protein sequence ID" value="KAH0895981.1"/>
    <property type="molecule type" value="Genomic_DNA"/>
</dbReference>
<comment type="caution">
    <text evidence="1">The sequence shown here is derived from an EMBL/GenBank/DDBJ whole genome shotgun (WGS) entry which is preliminary data.</text>
</comment>
<name>A0ABQ8ATW7_BRANA</name>
<evidence type="ECO:0000313" key="2">
    <source>
        <dbReference type="Proteomes" id="UP000824890"/>
    </source>
</evidence>
<accession>A0ABQ8ATW7</accession>
<reference evidence="1 2" key="1">
    <citation type="submission" date="2021-05" db="EMBL/GenBank/DDBJ databases">
        <title>Genome Assembly of Synthetic Allotetraploid Brassica napus Reveals Homoeologous Exchanges between Subgenomes.</title>
        <authorList>
            <person name="Davis J.T."/>
        </authorList>
    </citation>
    <scope>NUCLEOTIDE SEQUENCE [LARGE SCALE GENOMIC DNA]</scope>
    <source>
        <strain evidence="2">cv. Da-Ae</strain>
        <tissue evidence="1">Seedling</tissue>
    </source>
</reference>
<sequence>MRGQIHELFDYDKTHYFTIAKLHTLLPPSFTTDLLPFWFAFKDRRRFGVPLAPPLLARAPTGFFALTGLAGLGLVLKAVSCSTSDELYPQPPFLIFPFLTKQ</sequence>
<keyword evidence="2" id="KW-1185">Reference proteome</keyword>
<dbReference type="Proteomes" id="UP000824890">
    <property type="component" value="Unassembled WGS sequence"/>
</dbReference>
<gene>
    <name evidence="1" type="ORF">HID58_045549</name>
</gene>
<organism evidence="1 2">
    <name type="scientific">Brassica napus</name>
    <name type="common">Rape</name>
    <dbReference type="NCBI Taxonomy" id="3708"/>
    <lineage>
        <taxon>Eukaryota</taxon>
        <taxon>Viridiplantae</taxon>
        <taxon>Streptophyta</taxon>
        <taxon>Embryophyta</taxon>
        <taxon>Tracheophyta</taxon>
        <taxon>Spermatophyta</taxon>
        <taxon>Magnoliopsida</taxon>
        <taxon>eudicotyledons</taxon>
        <taxon>Gunneridae</taxon>
        <taxon>Pentapetalae</taxon>
        <taxon>rosids</taxon>
        <taxon>malvids</taxon>
        <taxon>Brassicales</taxon>
        <taxon>Brassicaceae</taxon>
        <taxon>Brassiceae</taxon>
        <taxon>Brassica</taxon>
    </lineage>
</organism>